<feature type="region of interest" description="Disordered" evidence="1">
    <location>
        <begin position="79"/>
        <end position="101"/>
    </location>
</feature>
<dbReference type="EMBL" id="BGZK01000525">
    <property type="protein sequence ID" value="GBP48516.1"/>
    <property type="molecule type" value="Genomic_DNA"/>
</dbReference>
<sequence length="101" mass="11655">MKPYCRVCSFGIICHWMRQTSILSTDFPITGEGLWDGKTLDGVVVLTWLRYHLYGRYLPGPGKYPSCKHLFAMARNNPRSRKDGSLAYIRSEPVNPRGFWD</sequence>
<comment type="caution">
    <text evidence="2">The sequence shown here is derived from an EMBL/GenBank/DDBJ whole genome shotgun (WGS) entry which is preliminary data.</text>
</comment>
<organism evidence="2 3">
    <name type="scientific">Eumeta variegata</name>
    <name type="common">Bagworm moth</name>
    <name type="synonym">Eumeta japonica</name>
    <dbReference type="NCBI Taxonomy" id="151549"/>
    <lineage>
        <taxon>Eukaryota</taxon>
        <taxon>Metazoa</taxon>
        <taxon>Ecdysozoa</taxon>
        <taxon>Arthropoda</taxon>
        <taxon>Hexapoda</taxon>
        <taxon>Insecta</taxon>
        <taxon>Pterygota</taxon>
        <taxon>Neoptera</taxon>
        <taxon>Endopterygota</taxon>
        <taxon>Lepidoptera</taxon>
        <taxon>Glossata</taxon>
        <taxon>Ditrysia</taxon>
        <taxon>Tineoidea</taxon>
        <taxon>Psychidae</taxon>
        <taxon>Oiketicinae</taxon>
        <taxon>Eumeta</taxon>
    </lineage>
</organism>
<accession>A0A4C1WAV5</accession>
<reference evidence="2 3" key="1">
    <citation type="journal article" date="2019" name="Commun. Biol.">
        <title>The bagworm genome reveals a unique fibroin gene that provides high tensile strength.</title>
        <authorList>
            <person name="Kono N."/>
            <person name="Nakamura H."/>
            <person name="Ohtoshi R."/>
            <person name="Tomita M."/>
            <person name="Numata K."/>
            <person name="Arakawa K."/>
        </authorList>
    </citation>
    <scope>NUCLEOTIDE SEQUENCE [LARGE SCALE GENOMIC DNA]</scope>
</reference>
<evidence type="ECO:0000313" key="2">
    <source>
        <dbReference type="EMBL" id="GBP48516.1"/>
    </source>
</evidence>
<evidence type="ECO:0000256" key="1">
    <source>
        <dbReference type="SAM" id="MobiDB-lite"/>
    </source>
</evidence>
<dbReference type="AlphaFoldDB" id="A0A4C1WAV5"/>
<name>A0A4C1WAV5_EUMVA</name>
<dbReference type="Proteomes" id="UP000299102">
    <property type="component" value="Unassembled WGS sequence"/>
</dbReference>
<gene>
    <name evidence="2" type="ORF">EVAR_16185_1</name>
</gene>
<proteinExistence type="predicted"/>
<keyword evidence="3" id="KW-1185">Reference proteome</keyword>
<protein>
    <submittedName>
        <fullName evidence="2">Uncharacterized protein</fullName>
    </submittedName>
</protein>
<evidence type="ECO:0000313" key="3">
    <source>
        <dbReference type="Proteomes" id="UP000299102"/>
    </source>
</evidence>